<gene>
    <name evidence="1" type="ORF">JOB18_003104</name>
</gene>
<dbReference type="EMBL" id="JAGKHQ010000001">
    <property type="protein sequence ID" value="KAG7523778.1"/>
    <property type="molecule type" value="Genomic_DNA"/>
</dbReference>
<keyword evidence="2" id="KW-1185">Reference proteome</keyword>
<comment type="caution">
    <text evidence="1">The sequence shown here is derived from an EMBL/GenBank/DDBJ whole genome shotgun (WGS) entry which is preliminary data.</text>
</comment>
<dbReference type="Proteomes" id="UP000693946">
    <property type="component" value="Linkage Group LG1"/>
</dbReference>
<protein>
    <submittedName>
        <fullName evidence="1">Uncharacterized protein</fullName>
    </submittedName>
</protein>
<accession>A0AAV6T2S7</accession>
<evidence type="ECO:0000313" key="1">
    <source>
        <dbReference type="EMBL" id="KAG7523778.1"/>
    </source>
</evidence>
<dbReference type="AlphaFoldDB" id="A0AAV6T2S7"/>
<evidence type="ECO:0000313" key="2">
    <source>
        <dbReference type="Proteomes" id="UP000693946"/>
    </source>
</evidence>
<sequence length="111" mass="12659">MEVKRRSTLGFYCGSGKRKCSLCCCARGQQHCWLRTGCCRALKTHRPNGEKPLQHPLFAGAQSQDFQFCGEAEAAVKKWWFLISHQPLLFLGPCGTARPRHSFTYFPLSFF</sequence>
<reference evidence="1 2" key="1">
    <citation type="journal article" date="2021" name="Sci. Rep.">
        <title>Chromosome anchoring in Senegalese sole (Solea senegalensis) reveals sex-associated markers and genome rearrangements in flatfish.</title>
        <authorList>
            <person name="Guerrero-Cozar I."/>
            <person name="Gomez-Garrido J."/>
            <person name="Berbel C."/>
            <person name="Martinez-Blanch J.F."/>
            <person name="Alioto T."/>
            <person name="Claros M.G."/>
            <person name="Gagnaire P.A."/>
            <person name="Manchado M."/>
        </authorList>
    </citation>
    <scope>NUCLEOTIDE SEQUENCE [LARGE SCALE GENOMIC DNA]</scope>
    <source>
        <strain evidence="1">Sse05_10M</strain>
    </source>
</reference>
<organism evidence="1 2">
    <name type="scientific">Solea senegalensis</name>
    <name type="common">Senegalese sole</name>
    <dbReference type="NCBI Taxonomy" id="28829"/>
    <lineage>
        <taxon>Eukaryota</taxon>
        <taxon>Metazoa</taxon>
        <taxon>Chordata</taxon>
        <taxon>Craniata</taxon>
        <taxon>Vertebrata</taxon>
        <taxon>Euteleostomi</taxon>
        <taxon>Actinopterygii</taxon>
        <taxon>Neopterygii</taxon>
        <taxon>Teleostei</taxon>
        <taxon>Neoteleostei</taxon>
        <taxon>Acanthomorphata</taxon>
        <taxon>Carangaria</taxon>
        <taxon>Pleuronectiformes</taxon>
        <taxon>Pleuronectoidei</taxon>
        <taxon>Soleidae</taxon>
        <taxon>Solea</taxon>
    </lineage>
</organism>
<proteinExistence type="predicted"/>
<name>A0AAV6T2S7_SOLSE</name>